<evidence type="ECO:0000313" key="2">
    <source>
        <dbReference type="EMBL" id="KHQ54147.1"/>
    </source>
</evidence>
<proteinExistence type="predicted"/>
<dbReference type="RefSeq" id="WP_043138949.1">
    <property type="nucleotide sequence ID" value="NZ_JSUQ01000004.1"/>
</dbReference>
<feature type="signal peptide" evidence="1">
    <location>
        <begin position="1"/>
        <end position="23"/>
    </location>
</feature>
<evidence type="ECO:0000256" key="1">
    <source>
        <dbReference type="SAM" id="SignalP"/>
    </source>
</evidence>
<keyword evidence="1" id="KW-0732">Signal</keyword>
<dbReference type="STRING" id="561184.SAMN05216376_101458"/>
<dbReference type="AlphaFoldDB" id="A0A0B3S1D7"/>
<dbReference type="Proteomes" id="UP000030960">
    <property type="component" value="Unassembled WGS sequence"/>
</dbReference>
<gene>
    <name evidence="2" type="ORF">OA50_01376</name>
</gene>
<organism evidence="2 3">
    <name type="scientific">Mameliella alba</name>
    <dbReference type="NCBI Taxonomy" id="561184"/>
    <lineage>
        <taxon>Bacteria</taxon>
        <taxon>Pseudomonadati</taxon>
        <taxon>Pseudomonadota</taxon>
        <taxon>Alphaproteobacteria</taxon>
        <taxon>Rhodobacterales</taxon>
        <taxon>Roseobacteraceae</taxon>
        <taxon>Mameliella</taxon>
    </lineage>
</organism>
<keyword evidence="3" id="KW-1185">Reference proteome</keyword>
<dbReference type="EMBL" id="JSUQ01000004">
    <property type="protein sequence ID" value="KHQ54147.1"/>
    <property type="molecule type" value="Genomic_DNA"/>
</dbReference>
<comment type="caution">
    <text evidence="2">The sequence shown here is derived from an EMBL/GenBank/DDBJ whole genome shotgun (WGS) entry which is preliminary data.</text>
</comment>
<feature type="chain" id="PRO_5002082846" description="C-type lysozyme inhibitor domain-containing protein" evidence="1">
    <location>
        <begin position="24"/>
        <end position="123"/>
    </location>
</feature>
<reference evidence="2 3" key="1">
    <citation type="submission" date="2014-10" db="EMBL/GenBank/DDBJ databases">
        <title>Genome sequence of Ponticoccus sp. strain UMTAT08 isolated from clonal culture of toxic dinoflagellate Alexandrium tamiyavanichii.</title>
        <authorList>
            <person name="Gan H.Y."/>
            <person name="Muhd D.-D."/>
            <person name="Mohd Noor M.E."/>
            <person name="Yeong Y.S."/>
            <person name="Usup G."/>
        </authorList>
    </citation>
    <scope>NUCLEOTIDE SEQUENCE [LARGE SCALE GENOMIC DNA]</scope>
    <source>
        <strain evidence="2 3">UMTAT08</strain>
    </source>
</reference>
<accession>A0A0B3S1D7</accession>
<evidence type="ECO:0008006" key="4">
    <source>
        <dbReference type="Google" id="ProtNLM"/>
    </source>
</evidence>
<protein>
    <recommendedName>
        <fullName evidence="4">C-type lysozyme inhibitor domain-containing protein</fullName>
    </recommendedName>
</protein>
<sequence length="123" mass="13335">MRPVTQAALWSLALPAVHGPAYAAVDTFDCALSRDGARMNLRFDLDPASFAPPVDPADPPRRRISRVRMADAEFEAEAILGQDGSHGFWAATQGMLMTVAPDGTARMSDHGDRPWQGQCREIG</sequence>
<evidence type="ECO:0000313" key="3">
    <source>
        <dbReference type="Proteomes" id="UP000030960"/>
    </source>
</evidence>
<dbReference type="OrthoDB" id="7651937at2"/>
<name>A0A0B3S1D7_9RHOB</name>